<evidence type="ECO:0000256" key="2">
    <source>
        <dbReference type="ARBA" id="ARBA00022606"/>
    </source>
</evidence>
<evidence type="ECO:0000259" key="9">
    <source>
        <dbReference type="PROSITE" id="PS50262"/>
    </source>
</evidence>
<dbReference type="InterPro" id="IPR000725">
    <property type="entry name" value="Olfact_rcpt"/>
</dbReference>
<comment type="subcellular location">
    <subcellularLocation>
        <location evidence="1">Membrane</location>
        <topology evidence="1">Multi-pass membrane protein</topology>
    </subcellularLocation>
</comment>
<evidence type="ECO:0000256" key="8">
    <source>
        <dbReference type="SAM" id="Phobius"/>
    </source>
</evidence>
<dbReference type="InterPro" id="IPR050402">
    <property type="entry name" value="OR51/52/56-like"/>
</dbReference>
<feature type="domain" description="G-protein coupled receptors family 1 profile" evidence="9">
    <location>
        <begin position="1"/>
        <end position="112"/>
    </location>
</feature>
<keyword evidence="5 8" id="KW-1133">Transmembrane helix</keyword>
<dbReference type="SUPFAM" id="SSF81321">
    <property type="entry name" value="Family A G protein-coupled receptor-like"/>
    <property type="match status" value="1"/>
</dbReference>
<evidence type="ECO:0000313" key="10">
    <source>
        <dbReference type="EMBL" id="KAB1272476.1"/>
    </source>
</evidence>
<dbReference type="PRINTS" id="PR00245">
    <property type="entry name" value="OLFACTORYR"/>
</dbReference>
<evidence type="ECO:0000256" key="7">
    <source>
        <dbReference type="ARBA" id="ARBA00023224"/>
    </source>
</evidence>
<dbReference type="GO" id="GO:0005886">
    <property type="term" value="C:plasma membrane"/>
    <property type="evidence" value="ECO:0007669"/>
    <property type="project" value="TreeGrafter"/>
</dbReference>
<evidence type="ECO:0000313" key="11">
    <source>
        <dbReference type="Proteomes" id="UP000299084"/>
    </source>
</evidence>
<dbReference type="PANTHER" id="PTHR26450:SF432">
    <property type="entry name" value="OLFACTORY RECEPTOR"/>
    <property type="match status" value="1"/>
</dbReference>
<dbReference type="GO" id="GO:0004984">
    <property type="term" value="F:olfactory receptor activity"/>
    <property type="evidence" value="ECO:0007669"/>
    <property type="project" value="InterPro"/>
</dbReference>
<dbReference type="EMBL" id="JWIN03000010">
    <property type="protein sequence ID" value="KAB1272476.1"/>
    <property type="molecule type" value="Genomic_DNA"/>
</dbReference>
<sequence length="112" mass="12444">MLGIFWFNAHEISFGACVAQMFFIHTFTGMKSAVLLAMAFDRYGAICAPRHYTTILTVWVLSGIGLSVVLSAVVLTLPMIYVIHHLPFCDARVIAHTYCEHMGIANLARINI</sequence>
<keyword evidence="2" id="KW-0716">Sensory transduction</keyword>
<dbReference type="Gene3D" id="1.20.1070.10">
    <property type="entry name" value="Rhodopsin 7-helix transmembrane proteins"/>
    <property type="match status" value="1"/>
</dbReference>
<evidence type="ECO:0000256" key="1">
    <source>
        <dbReference type="ARBA" id="ARBA00004141"/>
    </source>
</evidence>
<organism evidence="10 11">
    <name type="scientific">Camelus dromedarius</name>
    <name type="common">Dromedary</name>
    <name type="synonym">Arabian camel</name>
    <dbReference type="NCBI Taxonomy" id="9838"/>
    <lineage>
        <taxon>Eukaryota</taxon>
        <taxon>Metazoa</taxon>
        <taxon>Chordata</taxon>
        <taxon>Craniata</taxon>
        <taxon>Vertebrata</taxon>
        <taxon>Euteleostomi</taxon>
        <taxon>Mammalia</taxon>
        <taxon>Eutheria</taxon>
        <taxon>Laurasiatheria</taxon>
        <taxon>Artiodactyla</taxon>
        <taxon>Tylopoda</taxon>
        <taxon>Camelidae</taxon>
        <taxon>Camelus</taxon>
    </lineage>
</organism>
<keyword evidence="11" id="KW-1185">Reference proteome</keyword>
<dbReference type="AlphaFoldDB" id="A0A5N4DN46"/>
<keyword evidence="7" id="KW-0807">Transducer</keyword>
<proteinExistence type="predicted"/>
<evidence type="ECO:0000256" key="4">
    <source>
        <dbReference type="ARBA" id="ARBA00022725"/>
    </source>
</evidence>
<dbReference type="InterPro" id="IPR017452">
    <property type="entry name" value="GPCR_Rhodpsn_7TM"/>
</dbReference>
<evidence type="ECO:0000256" key="3">
    <source>
        <dbReference type="ARBA" id="ARBA00022692"/>
    </source>
</evidence>
<dbReference type="Proteomes" id="UP000299084">
    <property type="component" value="Unassembled WGS sequence"/>
</dbReference>
<keyword evidence="10" id="KW-0675">Receptor</keyword>
<dbReference type="Pfam" id="PF13853">
    <property type="entry name" value="7tm_4"/>
    <property type="match status" value="1"/>
</dbReference>
<keyword evidence="4" id="KW-0552">Olfaction</keyword>
<comment type="caution">
    <text evidence="10">The sequence shown here is derived from an EMBL/GenBank/DDBJ whole genome shotgun (WGS) entry which is preliminary data.</text>
</comment>
<dbReference type="PANTHER" id="PTHR26450">
    <property type="entry name" value="OLFACTORY RECEPTOR 56B1-RELATED"/>
    <property type="match status" value="1"/>
</dbReference>
<evidence type="ECO:0000256" key="6">
    <source>
        <dbReference type="ARBA" id="ARBA00023136"/>
    </source>
</evidence>
<name>A0A5N4DN46_CAMDR</name>
<gene>
    <name evidence="10" type="ORF">Cadr_000015115</name>
</gene>
<keyword evidence="6 8" id="KW-0472">Membrane</keyword>
<dbReference type="PROSITE" id="PS50262">
    <property type="entry name" value="G_PROTEIN_RECEP_F1_2"/>
    <property type="match status" value="1"/>
</dbReference>
<protein>
    <submittedName>
        <fullName evidence="10">Olfactory receptor 52J3</fullName>
    </submittedName>
</protein>
<feature type="transmembrane region" description="Helical" evidence="8">
    <location>
        <begin position="52"/>
        <end position="83"/>
    </location>
</feature>
<feature type="transmembrane region" description="Helical" evidence="8">
    <location>
        <begin position="12"/>
        <end position="40"/>
    </location>
</feature>
<reference evidence="10 11" key="1">
    <citation type="journal article" date="2019" name="Mol. Ecol. Resour.">
        <title>Improving Illumina assemblies with Hi-C and long reads: an example with the North African dromedary.</title>
        <authorList>
            <person name="Elbers J.P."/>
            <person name="Rogers M.F."/>
            <person name="Perelman P.L."/>
            <person name="Proskuryakova A.A."/>
            <person name="Serdyukova N.A."/>
            <person name="Johnson W.E."/>
            <person name="Horin P."/>
            <person name="Corander J."/>
            <person name="Murphy D."/>
            <person name="Burger P.A."/>
        </authorList>
    </citation>
    <scope>NUCLEOTIDE SEQUENCE [LARGE SCALE GENOMIC DNA]</scope>
    <source>
        <strain evidence="10">Drom800</strain>
        <tissue evidence="10">Blood</tissue>
    </source>
</reference>
<dbReference type="GO" id="GO:0007186">
    <property type="term" value="P:G protein-coupled receptor signaling pathway"/>
    <property type="evidence" value="ECO:0007669"/>
    <property type="project" value="InterPro"/>
</dbReference>
<evidence type="ECO:0000256" key="5">
    <source>
        <dbReference type="ARBA" id="ARBA00022989"/>
    </source>
</evidence>
<keyword evidence="3 8" id="KW-0812">Transmembrane</keyword>
<accession>A0A5N4DN46</accession>